<proteinExistence type="predicted"/>
<dbReference type="PANTHER" id="PTHR46585">
    <property type="entry name" value="INTEGRASE CORE DOMAIN CONTAINING PROTEIN"/>
    <property type="match status" value="1"/>
</dbReference>
<dbReference type="STRING" id="947166.A0A1D1UM19"/>
<evidence type="ECO:0000313" key="2">
    <source>
        <dbReference type="EMBL" id="GAU89455.1"/>
    </source>
</evidence>
<gene>
    <name evidence="2" type="primary">RvY_02004-1</name>
    <name evidence="2" type="synonym">RvY_02004.1</name>
    <name evidence="2" type="ORF">RvY_02004</name>
</gene>
<dbReference type="InterPro" id="IPR036397">
    <property type="entry name" value="RNaseH_sf"/>
</dbReference>
<dbReference type="AlphaFoldDB" id="A0A1D1UM19"/>
<comment type="caution">
    <text evidence="2">The sequence shown here is derived from an EMBL/GenBank/DDBJ whole genome shotgun (WGS) entry which is preliminary data.</text>
</comment>
<dbReference type="InterPro" id="IPR001584">
    <property type="entry name" value="Integrase_cat-core"/>
</dbReference>
<dbReference type="Gene3D" id="3.30.420.10">
    <property type="entry name" value="Ribonuclease H-like superfamily/Ribonuclease H"/>
    <property type="match status" value="1"/>
</dbReference>
<name>A0A1D1UM19_RAMVA</name>
<feature type="domain" description="Integrase catalytic" evidence="1">
    <location>
        <begin position="1"/>
        <end position="100"/>
    </location>
</feature>
<dbReference type="SUPFAM" id="SSF53098">
    <property type="entry name" value="Ribonuclease H-like"/>
    <property type="match status" value="1"/>
</dbReference>
<dbReference type="GO" id="GO:0015074">
    <property type="term" value="P:DNA integration"/>
    <property type="evidence" value="ECO:0007669"/>
    <property type="project" value="InterPro"/>
</dbReference>
<dbReference type="InterPro" id="IPR012337">
    <property type="entry name" value="RNaseH-like_sf"/>
</dbReference>
<sequence length="100" mass="11624">MTEQYQMDLADMRKFHEQNDGTKYLLVANDCFSRKASVQPLPNKNTPPVKDAINQVIKDLGVPERIQFDKGREFINKTLEKNNENEKTSLKTFNTLCQFN</sequence>
<evidence type="ECO:0000313" key="3">
    <source>
        <dbReference type="Proteomes" id="UP000186922"/>
    </source>
</evidence>
<keyword evidence="3" id="KW-1185">Reference proteome</keyword>
<reference evidence="2 3" key="1">
    <citation type="journal article" date="2016" name="Nat. Commun.">
        <title>Extremotolerant tardigrade genome and improved radiotolerance of human cultured cells by tardigrade-unique protein.</title>
        <authorList>
            <person name="Hashimoto T."/>
            <person name="Horikawa D.D."/>
            <person name="Saito Y."/>
            <person name="Kuwahara H."/>
            <person name="Kozuka-Hata H."/>
            <person name="Shin-I T."/>
            <person name="Minakuchi Y."/>
            <person name="Ohishi K."/>
            <person name="Motoyama A."/>
            <person name="Aizu T."/>
            <person name="Enomoto A."/>
            <person name="Kondo K."/>
            <person name="Tanaka S."/>
            <person name="Hara Y."/>
            <person name="Koshikawa S."/>
            <person name="Sagara H."/>
            <person name="Miura T."/>
            <person name="Yokobori S."/>
            <person name="Miyagawa K."/>
            <person name="Suzuki Y."/>
            <person name="Kubo T."/>
            <person name="Oyama M."/>
            <person name="Kohara Y."/>
            <person name="Fujiyama A."/>
            <person name="Arakawa K."/>
            <person name="Katayama T."/>
            <person name="Toyoda A."/>
            <person name="Kunieda T."/>
        </authorList>
    </citation>
    <scope>NUCLEOTIDE SEQUENCE [LARGE SCALE GENOMIC DNA]</scope>
    <source>
        <strain evidence="2 3">YOKOZUNA-1</strain>
    </source>
</reference>
<dbReference type="GO" id="GO:0003676">
    <property type="term" value="F:nucleic acid binding"/>
    <property type="evidence" value="ECO:0007669"/>
    <property type="project" value="InterPro"/>
</dbReference>
<organism evidence="2 3">
    <name type="scientific">Ramazzottius varieornatus</name>
    <name type="common">Water bear</name>
    <name type="synonym">Tardigrade</name>
    <dbReference type="NCBI Taxonomy" id="947166"/>
    <lineage>
        <taxon>Eukaryota</taxon>
        <taxon>Metazoa</taxon>
        <taxon>Ecdysozoa</taxon>
        <taxon>Tardigrada</taxon>
        <taxon>Eutardigrada</taxon>
        <taxon>Parachela</taxon>
        <taxon>Hypsibioidea</taxon>
        <taxon>Ramazzottiidae</taxon>
        <taxon>Ramazzottius</taxon>
    </lineage>
</organism>
<dbReference type="Proteomes" id="UP000186922">
    <property type="component" value="Unassembled WGS sequence"/>
</dbReference>
<dbReference type="Pfam" id="PF00665">
    <property type="entry name" value="rve"/>
    <property type="match status" value="1"/>
</dbReference>
<dbReference type="PANTHER" id="PTHR46585:SF1">
    <property type="entry name" value="CHROMO DOMAIN-CONTAINING PROTEIN"/>
    <property type="match status" value="1"/>
</dbReference>
<dbReference type="OrthoDB" id="6343797at2759"/>
<protein>
    <recommendedName>
        <fullName evidence="1">Integrase catalytic domain-containing protein</fullName>
    </recommendedName>
</protein>
<accession>A0A1D1UM19</accession>
<dbReference type="EMBL" id="BDGG01000001">
    <property type="protein sequence ID" value="GAU89455.1"/>
    <property type="molecule type" value="Genomic_DNA"/>
</dbReference>
<evidence type="ECO:0000259" key="1">
    <source>
        <dbReference type="PROSITE" id="PS50994"/>
    </source>
</evidence>
<dbReference type="PROSITE" id="PS50994">
    <property type="entry name" value="INTEGRASE"/>
    <property type="match status" value="1"/>
</dbReference>